<feature type="region of interest" description="Disordered" evidence="1">
    <location>
        <begin position="562"/>
        <end position="636"/>
    </location>
</feature>
<feature type="region of interest" description="Disordered" evidence="1">
    <location>
        <begin position="756"/>
        <end position="777"/>
    </location>
</feature>
<feature type="compositionally biased region" description="Polar residues" evidence="1">
    <location>
        <begin position="876"/>
        <end position="889"/>
    </location>
</feature>
<feature type="compositionally biased region" description="Basic and acidic residues" evidence="1">
    <location>
        <begin position="626"/>
        <end position="636"/>
    </location>
</feature>
<keyword evidence="3" id="KW-1185">Reference proteome</keyword>
<protein>
    <submittedName>
        <fullName evidence="2">Uncharacterized protein</fullName>
    </submittedName>
</protein>
<evidence type="ECO:0000313" key="2">
    <source>
        <dbReference type="EMBL" id="GFO45166.1"/>
    </source>
</evidence>
<feature type="region of interest" description="Disordered" evidence="1">
    <location>
        <begin position="317"/>
        <end position="337"/>
    </location>
</feature>
<evidence type="ECO:0000313" key="3">
    <source>
        <dbReference type="Proteomes" id="UP000735302"/>
    </source>
</evidence>
<organism evidence="2 3">
    <name type="scientific">Plakobranchus ocellatus</name>
    <dbReference type="NCBI Taxonomy" id="259542"/>
    <lineage>
        <taxon>Eukaryota</taxon>
        <taxon>Metazoa</taxon>
        <taxon>Spiralia</taxon>
        <taxon>Lophotrochozoa</taxon>
        <taxon>Mollusca</taxon>
        <taxon>Gastropoda</taxon>
        <taxon>Heterobranchia</taxon>
        <taxon>Euthyneura</taxon>
        <taxon>Panpulmonata</taxon>
        <taxon>Sacoglossa</taxon>
        <taxon>Placobranchoidea</taxon>
        <taxon>Plakobranchidae</taxon>
        <taxon>Plakobranchus</taxon>
    </lineage>
</organism>
<feature type="region of interest" description="Disordered" evidence="1">
    <location>
        <begin position="872"/>
        <end position="901"/>
    </location>
</feature>
<feature type="compositionally biased region" description="Low complexity" evidence="1">
    <location>
        <begin position="566"/>
        <end position="581"/>
    </location>
</feature>
<feature type="compositionally biased region" description="Low complexity" evidence="1">
    <location>
        <begin position="1035"/>
        <end position="1046"/>
    </location>
</feature>
<feature type="compositionally biased region" description="Polar residues" evidence="1">
    <location>
        <begin position="281"/>
        <end position="302"/>
    </location>
</feature>
<feature type="compositionally biased region" description="Basic and acidic residues" evidence="1">
    <location>
        <begin position="593"/>
        <end position="604"/>
    </location>
</feature>
<feature type="compositionally biased region" description="Polar residues" evidence="1">
    <location>
        <begin position="1018"/>
        <end position="1028"/>
    </location>
</feature>
<feature type="region of interest" description="Disordered" evidence="1">
    <location>
        <begin position="450"/>
        <end position="473"/>
    </location>
</feature>
<name>A0AAV4DMS2_9GAST</name>
<accession>A0AAV4DMS2</accession>
<sequence length="1162" mass="129013">MDKETMRRLNSLEQKFQTYMAMRSQEVDRGGLEVVTMKDSAVLLCPPFEVSPQRRQRAEYATLPHPVPPLLFLFSPSPPAFYLLALAMAGDSCPKLRRFLFGLDCQTYDGYRDPRIILSNERKKFPSEIVSDNARTCSPTAAAAAAAAAYVDDSSSGYRDGSGSNVSAEKCVTECILDCNGLNAGTEESYAGVANGNPQRGVDSSSAPDESLVAVNKEAGSRSQSVVDGVRFSKDAERNSSHCSSEVRGRQYLRRSNSSHGFRTGVGKSETGGKGNKKQSRLQSESGQKQTRSCPPSGSQQIRGVLLPLATLDRSNLYHQSEPPRSPRHAIAPPSKLEAPGLRYRQQGTLHKPENIVPSQKSFCKAAAVRRCARSNSPDNKLGLGSRRGRSLSMFERQPLKYFMDKSVNTFSSENTVAPKTHEEACKHSEIKYSNFKQCLVGPVQSKSGLSYGSHSNPADPAQKEQDRSFVCSDNPGEAHVTNVAIDSILERIGDLERYLEHEISTERDLLTRCLHEFQKFSGNNSMEENIKYHGSATEAGNGWGRRFSANKDEEKKYIKTHKSQEALQASKASEAEASAAHNDRPSGPGNPSKRESNHKEKGQSRRSMSRKVLKEQKTYGQDVGNDQKNESHMSKRHRVVSEYECKDCQNMQCSGPNSRCLHCTSHHKDTAETSASSSASGAAWETECCCCESNASAMKKEEEGMLRKICKSQAREKPSSSQDVILENQYRKPDEAQECLKHLIKSIKPQLSNGIGDDGEIDIPKGTTTKGEKIASRNSPKLDIADFDAPLLQDIGSEDKAIVSKEQGNAGAITPDLLNSQSVNQPVELNAQLDCPTVSGSNFFVPFVEYQHHGRSQRLLLSEAKLLNLPRDTDFSSPQQKPSRSVRCSPTRDKIGQMDSENQASATTQLIGVDVPENYVQNTSCTRPLGSQQSQRDVYQHETGIPKYNHYSGSLLQSGARPCGERAHAVHYVGDHSRSLQPEVKAQDIMFEKAAEPNVQAGHGSWIPYSYLSEPHSQLQTSNNQHCLSHDDAPQTNLPQNPNQPLTISVQQRKHQYQQEQQQNLQQLQQHQLSKMQHLYNPLQRPFSDNFVERKRLLFQKPQQQLQLQPGLQQHLQTKAHQVDDFIERSGSKPAQLQVTHSCHDFQLMNSCPVESLIPHK</sequence>
<feature type="region of interest" description="Disordered" evidence="1">
    <location>
        <begin position="1018"/>
        <end position="1046"/>
    </location>
</feature>
<dbReference type="Proteomes" id="UP000735302">
    <property type="component" value="Unassembled WGS sequence"/>
</dbReference>
<proteinExistence type="predicted"/>
<dbReference type="EMBL" id="BLXT01008015">
    <property type="protein sequence ID" value="GFO45166.1"/>
    <property type="molecule type" value="Genomic_DNA"/>
</dbReference>
<reference evidence="2 3" key="1">
    <citation type="journal article" date="2021" name="Elife">
        <title>Chloroplast acquisition without the gene transfer in kleptoplastic sea slugs, Plakobranchus ocellatus.</title>
        <authorList>
            <person name="Maeda T."/>
            <person name="Takahashi S."/>
            <person name="Yoshida T."/>
            <person name="Shimamura S."/>
            <person name="Takaki Y."/>
            <person name="Nagai Y."/>
            <person name="Toyoda A."/>
            <person name="Suzuki Y."/>
            <person name="Arimoto A."/>
            <person name="Ishii H."/>
            <person name="Satoh N."/>
            <person name="Nishiyama T."/>
            <person name="Hasebe M."/>
            <person name="Maruyama T."/>
            <person name="Minagawa J."/>
            <person name="Obokata J."/>
            <person name="Shigenobu S."/>
        </authorList>
    </citation>
    <scope>NUCLEOTIDE SEQUENCE [LARGE SCALE GENOMIC DNA]</scope>
</reference>
<dbReference type="AlphaFoldDB" id="A0AAV4DMS2"/>
<evidence type="ECO:0000256" key="1">
    <source>
        <dbReference type="SAM" id="MobiDB-lite"/>
    </source>
</evidence>
<comment type="caution">
    <text evidence="2">The sequence shown here is derived from an EMBL/GenBank/DDBJ whole genome shotgun (WGS) entry which is preliminary data.</text>
</comment>
<gene>
    <name evidence="2" type="ORF">PoB_007167100</name>
</gene>
<feature type="compositionally biased region" description="Basic and acidic residues" evidence="1">
    <location>
        <begin position="231"/>
        <end position="249"/>
    </location>
</feature>
<feature type="region of interest" description="Disordered" evidence="1">
    <location>
        <begin position="216"/>
        <end position="302"/>
    </location>
</feature>